<accession>A0A2T0K8L3</accession>
<dbReference type="PANTHER" id="PTHR43094:SF1">
    <property type="entry name" value="AMINOTRANSFERASE CLASS-III"/>
    <property type="match status" value="1"/>
</dbReference>
<evidence type="ECO:0000256" key="1">
    <source>
        <dbReference type="ARBA" id="ARBA00008954"/>
    </source>
</evidence>
<dbReference type="InterPro" id="IPR015424">
    <property type="entry name" value="PyrdxlP-dep_Trfase"/>
</dbReference>
<dbReference type="Gene3D" id="3.40.640.10">
    <property type="entry name" value="Type I PLP-dependent aspartate aminotransferase-like (Major domain)"/>
    <property type="match status" value="2"/>
</dbReference>
<dbReference type="GO" id="GO:0008483">
    <property type="term" value="F:transaminase activity"/>
    <property type="evidence" value="ECO:0007669"/>
    <property type="project" value="UniProtKB-KW"/>
</dbReference>
<dbReference type="PROSITE" id="PS00600">
    <property type="entry name" value="AA_TRANSFER_CLASS_3"/>
    <property type="match status" value="1"/>
</dbReference>
<dbReference type="CDD" id="cd00609">
    <property type="entry name" value="AAT_like"/>
    <property type="match status" value="1"/>
</dbReference>
<dbReference type="InterPro" id="IPR049704">
    <property type="entry name" value="Aminotrans_3_PPA_site"/>
</dbReference>
<keyword evidence="4" id="KW-0663">Pyridoxal phosphate</keyword>
<dbReference type="EMBL" id="PVMZ01000010">
    <property type="protein sequence ID" value="PRX19412.1"/>
    <property type="molecule type" value="Genomic_DNA"/>
</dbReference>
<comment type="similarity">
    <text evidence="1">Belongs to the class-III pyridoxal-phosphate-dependent aminotransferase family.</text>
</comment>
<comment type="caution">
    <text evidence="6">The sequence shown here is derived from an EMBL/GenBank/DDBJ whole genome shotgun (WGS) entry which is preliminary data.</text>
</comment>
<dbReference type="Pfam" id="PF00202">
    <property type="entry name" value="Aminotran_3"/>
    <property type="match status" value="1"/>
</dbReference>
<dbReference type="Gene3D" id="3.90.1150.10">
    <property type="entry name" value="Aspartate Aminotransferase, domain 1"/>
    <property type="match status" value="2"/>
</dbReference>
<sequence>MVADLDQRDLHDSLSSPVLDSMTFLNEIAHRHPEAISFAAGRPHEDFFDTALVHEYLTIFTEHLARKFNDDHAAVRRALLQYGPTKGIINDLVAEHLAVDESILADPESIVVTVGGQEAIFLVVQALRSGPEDVLLAAFPGYVGLTGAARLAGMPVLPVAETDRGIDLDDLVRVLRRARRDGLRPRACYVVPDFANPSGSTLSTADRERLLDIAAAHDLLLLEDNPYGIFRDGDPLPTLKALDRDRRVVYLGTFAKSGIPGARVGFAVADQTVATPSGTEPLAGQLARLKSMLTVNTAPIAQAVIGGKLLAHGLSLRAANAAGNELYQRNRRLLLDELDRRFPRATNPGVTWNAPDGGFFAVLELPFEAGDPELERCARDHAVLFTPMHHFHGDGQARRRIRLAFSSVTPREITDGVGRLAAFVRDMTTTTTQERTMTTSAVRETTATTAGDIEELDRRHLIHPHQTRMRADRRVIVRGKGSTVWDAHGRARLDVTGAGNWVAQVGHGREELAEAAAEQIRELAYFTCFYEFSNDKAVQLAARLADLAPAGLNRVYFTGSGSEGNDTAIKAARLFHHRNGETGRTWILGRQFGYHGASYGSGTVTGFDLMHQGVGPNLPHVERLSPAWPYHQEFYQGQDPTDFLVAELEQTIERIGAGNIAAMIGEPVLGGGGVVAPPEDYWPRIRQVLRAHGILLIADEVITAYGRTGAWFDSAGRGMDPDIIVTAKGLTSGYAPLGAVLLSDRIAGVVADTDDFFFHGHTYSGHPSSCAVALRNLRLLEDENLIARSRQIGEWFRAGLAKAAELPAVGEVRVEGAMVGIELVADRATRQPQSPMAAVAACDELYDRHDLILRHYGPTIVMAPPLVITEEEVARAADGVTEVLQRLGTDGVIRGH</sequence>
<evidence type="ECO:0000313" key="6">
    <source>
        <dbReference type="EMBL" id="PRX19412.1"/>
    </source>
</evidence>
<evidence type="ECO:0000256" key="3">
    <source>
        <dbReference type="ARBA" id="ARBA00022679"/>
    </source>
</evidence>
<name>A0A2T0K8L3_9ACTN</name>
<dbReference type="AlphaFoldDB" id="A0A2T0K8L3"/>
<keyword evidence="3 6" id="KW-0808">Transferase</keyword>
<proteinExistence type="inferred from homology"/>
<dbReference type="FunFam" id="3.40.640.10:FF:000014">
    <property type="entry name" value="Adenosylmethionine-8-amino-7-oxononanoate aminotransferase, probable"/>
    <property type="match status" value="1"/>
</dbReference>
<dbReference type="InterPro" id="IPR004839">
    <property type="entry name" value="Aminotransferase_I/II_large"/>
</dbReference>
<evidence type="ECO:0000259" key="5">
    <source>
        <dbReference type="Pfam" id="PF00155"/>
    </source>
</evidence>
<dbReference type="GO" id="GO:0030170">
    <property type="term" value="F:pyridoxal phosphate binding"/>
    <property type="evidence" value="ECO:0007669"/>
    <property type="project" value="InterPro"/>
</dbReference>
<protein>
    <submittedName>
        <fullName evidence="6">Adenosylmethionine-8-amino-7-oxononanoate aminotransferase</fullName>
    </submittedName>
</protein>
<feature type="domain" description="Aminotransferase class I/classII large" evidence="5">
    <location>
        <begin position="62"/>
        <end position="420"/>
    </location>
</feature>
<dbReference type="SUPFAM" id="SSF53383">
    <property type="entry name" value="PLP-dependent transferases"/>
    <property type="match status" value="2"/>
</dbReference>
<gene>
    <name evidence="6" type="ORF">CLV67_110164</name>
</gene>
<dbReference type="PANTHER" id="PTHR43094">
    <property type="entry name" value="AMINOTRANSFERASE"/>
    <property type="match status" value="1"/>
</dbReference>
<dbReference type="Pfam" id="PF00155">
    <property type="entry name" value="Aminotran_1_2"/>
    <property type="match status" value="1"/>
</dbReference>
<evidence type="ECO:0000313" key="7">
    <source>
        <dbReference type="Proteomes" id="UP000239415"/>
    </source>
</evidence>
<reference evidence="6 7" key="1">
    <citation type="submission" date="2018-03" db="EMBL/GenBank/DDBJ databases">
        <title>Genomic Encyclopedia of Archaeal and Bacterial Type Strains, Phase II (KMG-II): from individual species to whole genera.</title>
        <authorList>
            <person name="Goeker M."/>
        </authorList>
    </citation>
    <scope>NUCLEOTIDE SEQUENCE [LARGE SCALE GENOMIC DNA]</scope>
    <source>
        <strain evidence="6 7">DSM 43146</strain>
    </source>
</reference>
<keyword evidence="2 6" id="KW-0032">Aminotransferase</keyword>
<dbReference type="InterPro" id="IPR015422">
    <property type="entry name" value="PyrdxlP-dep_Trfase_small"/>
</dbReference>
<keyword evidence="7" id="KW-1185">Reference proteome</keyword>
<dbReference type="Proteomes" id="UP000239415">
    <property type="component" value="Unassembled WGS sequence"/>
</dbReference>
<evidence type="ECO:0000256" key="2">
    <source>
        <dbReference type="ARBA" id="ARBA00022576"/>
    </source>
</evidence>
<dbReference type="InterPro" id="IPR015421">
    <property type="entry name" value="PyrdxlP-dep_Trfase_major"/>
</dbReference>
<dbReference type="CDD" id="cd00610">
    <property type="entry name" value="OAT_like"/>
    <property type="match status" value="1"/>
</dbReference>
<dbReference type="InterPro" id="IPR005814">
    <property type="entry name" value="Aminotrans_3"/>
</dbReference>
<evidence type="ECO:0000256" key="4">
    <source>
        <dbReference type="ARBA" id="ARBA00022898"/>
    </source>
</evidence>
<organism evidence="6 7">
    <name type="scientific">Actinoplanes italicus</name>
    <dbReference type="NCBI Taxonomy" id="113567"/>
    <lineage>
        <taxon>Bacteria</taxon>
        <taxon>Bacillati</taxon>
        <taxon>Actinomycetota</taxon>
        <taxon>Actinomycetes</taxon>
        <taxon>Micromonosporales</taxon>
        <taxon>Micromonosporaceae</taxon>
        <taxon>Actinoplanes</taxon>
    </lineage>
</organism>